<sequence length="395" mass="43715">MAGSVEGEGFWLPAEFLTDDDFLMDKENFEKSNKTGSESEFFFPTVFPYDFETDGDKTHELWVMSTSPQSTLAHFGSWTGRSAGGSSNGSPNGVPSPPTTPLGAEYDAVGDLIYRAAGQVARLKLNRGDGLGPGPTMDKGLLGPPKTLAQFYPENKTPNLSVFPHTHKQQNEGCGVWYSQQKMYQNRGGRTRGETGQAAWTLQQNPTRERAILLGGSGGGGAAAKRACAGTGVFLPRRYGNHNDNNNYSSNSHKKPDFGAKNFCRHYCFLRRLKEKKPHKPVFDSSTLSCPVHTGGSTALFHAHTNNLNGVAPQSQPRLNTDLFPDYSMCMWILAYAVILNFLMLTYGVIDLLADSLMVRRHAVVLQQRRHLLMSLADRSSMMSRDLYLPQEWTY</sequence>
<keyword evidence="2" id="KW-0472">Membrane</keyword>
<name>A0ABR0VQ46_REHGL</name>
<feature type="region of interest" description="Disordered" evidence="1">
    <location>
        <begin position="76"/>
        <end position="103"/>
    </location>
</feature>
<proteinExistence type="predicted"/>
<dbReference type="PANTHER" id="PTHR33356:SF17">
    <property type="entry name" value="TPX2 CENTRAL DOMAIN-CONTAINING PROTEIN"/>
    <property type="match status" value="1"/>
</dbReference>
<keyword evidence="4" id="KW-1185">Reference proteome</keyword>
<keyword evidence="2" id="KW-0812">Transmembrane</keyword>
<evidence type="ECO:0000313" key="3">
    <source>
        <dbReference type="EMBL" id="KAK6135895.1"/>
    </source>
</evidence>
<reference evidence="3 4" key="1">
    <citation type="journal article" date="2021" name="Comput. Struct. Biotechnol. J.">
        <title>De novo genome assembly of the potent medicinal plant Rehmannia glutinosa using nanopore technology.</title>
        <authorList>
            <person name="Ma L."/>
            <person name="Dong C."/>
            <person name="Song C."/>
            <person name="Wang X."/>
            <person name="Zheng X."/>
            <person name="Niu Y."/>
            <person name="Chen S."/>
            <person name="Feng W."/>
        </authorList>
    </citation>
    <scope>NUCLEOTIDE SEQUENCE [LARGE SCALE GENOMIC DNA]</scope>
    <source>
        <strain evidence="3">DH-2019</strain>
    </source>
</reference>
<dbReference type="PANTHER" id="PTHR33356">
    <property type="entry name" value="TIP41-LIKE PROTEIN"/>
    <property type="match status" value="1"/>
</dbReference>
<keyword evidence="2" id="KW-1133">Transmembrane helix</keyword>
<dbReference type="EMBL" id="JABTTQ020001063">
    <property type="protein sequence ID" value="KAK6135895.1"/>
    <property type="molecule type" value="Genomic_DNA"/>
</dbReference>
<accession>A0ABR0VQ46</accession>
<protein>
    <recommendedName>
        <fullName evidence="5">Ion transport domain-containing protein</fullName>
    </recommendedName>
</protein>
<dbReference type="Proteomes" id="UP001318860">
    <property type="component" value="Unassembled WGS sequence"/>
</dbReference>
<evidence type="ECO:0008006" key="5">
    <source>
        <dbReference type="Google" id="ProtNLM"/>
    </source>
</evidence>
<organism evidence="3 4">
    <name type="scientific">Rehmannia glutinosa</name>
    <name type="common">Chinese foxglove</name>
    <dbReference type="NCBI Taxonomy" id="99300"/>
    <lineage>
        <taxon>Eukaryota</taxon>
        <taxon>Viridiplantae</taxon>
        <taxon>Streptophyta</taxon>
        <taxon>Embryophyta</taxon>
        <taxon>Tracheophyta</taxon>
        <taxon>Spermatophyta</taxon>
        <taxon>Magnoliopsida</taxon>
        <taxon>eudicotyledons</taxon>
        <taxon>Gunneridae</taxon>
        <taxon>Pentapetalae</taxon>
        <taxon>asterids</taxon>
        <taxon>lamiids</taxon>
        <taxon>Lamiales</taxon>
        <taxon>Orobanchaceae</taxon>
        <taxon>Rehmannieae</taxon>
        <taxon>Rehmannia</taxon>
    </lineage>
</organism>
<evidence type="ECO:0000256" key="1">
    <source>
        <dbReference type="SAM" id="MobiDB-lite"/>
    </source>
</evidence>
<feature type="transmembrane region" description="Helical" evidence="2">
    <location>
        <begin position="331"/>
        <end position="354"/>
    </location>
</feature>
<evidence type="ECO:0000256" key="2">
    <source>
        <dbReference type="SAM" id="Phobius"/>
    </source>
</evidence>
<evidence type="ECO:0000313" key="4">
    <source>
        <dbReference type="Proteomes" id="UP001318860"/>
    </source>
</evidence>
<gene>
    <name evidence="3" type="ORF">DH2020_030382</name>
</gene>
<comment type="caution">
    <text evidence="3">The sequence shown here is derived from an EMBL/GenBank/DDBJ whole genome shotgun (WGS) entry which is preliminary data.</text>
</comment>